<evidence type="ECO:0000313" key="2">
    <source>
        <dbReference type="Proteomes" id="UP000293360"/>
    </source>
</evidence>
<accession>A0A4Q4TFE2</accession>
<keyword evidence="2" id="KW-1185">Reference proteome</keyword>
<gene>
    <name evidence="1" type="ORF">DL764_003708</name>
</gene>
<comment type="caution">
    <text evidence="1">The sequence shown here is derived from an EMBL/GenBank/DDBJ whole genome shotgun (WGS) entry which is preliminary data.</text>
</comment>
<name>A0A4Q4TFE2_9PEZI</name>
<reference evidence="1 2" key="1">
    <citation type="submission" date="2018-06" db="EMBL/GenBank/DDBJ databases">
        <title>Complete Genomes of Monosporascus.</title>
        <authorList>
            <person name="Robinson A.J."/>
            <person name="Natvig D.O."/>
        </authorList>
    </citation>
    <scope>NUCLEOTIDE SEQUENCE [LARGE SCALE GENOMIC DNA]</scope>
    <source>
        <strain evidence="1 2">CBS 110550</strain>
    </source>
</reference>
<evidence type="ECO:0000313" key="1">
    <source>
        <dbReference type="EMBL" id="RYP05531.1"/>
    </source>
</evidence>
<dbReference type="EMBL" id="QJNU01000167">
    <property type="protein sequence ID" value="RYP05531.1"/>
    <property type="molecule type" value="Genomic_DNA"/>
</dbReference>
<protein>
    <submittedName>
        <fullName evidence="1">Uncharacterized protein</fullName>
    </submittedName>
</protein>
<sequence>MPTVARPVPIGPYHRSRDSLALGFVRLDPTTFINYNTAFHIVSKPTRDNPRQLKSLPVAIASEVGRSMSTSVPVGNLIPSYPSQSQNAAGAKGNYVNAETPETPVLGMAVLGVSARAGSSWSWSDRLQHCSL</sequence>
<dbReference type="Proteomes" id="UP000293360">
    <property type="component" value="Unassembled WGS sequence"/>
</dbReference>
<organism evidence="1 2">
    <name type="scientific">Monosporascus ibericus</name>
    <dbReference type="NCBI Taxonomy" id="155417"/>
    <lineage>
        <taxon>Eukaryota</taxon>
        <taxon>Fungi</taxon>
        <taxon>Dikarya</taxon>
        <taxon>Ascomycota</taxon>
        <taxon>Pezizomycotina</taxon>
        <taxon>Sordariomycetes</taxon>
        <taxon>Xylariomycetidae</taxon>
        <taxon>Xylariales</taxon>
        <taxon>Xylariales incertae sedis</taxon>
        <taxon>Monosporascus</taxon>
    </lineage>
</organism>
<proteinExistence type="predicted"/>
<dbReference type="AlphaFoldDB" id="A0A4Q4TFE2"/>